<dbReference type="Pfam" id="PF17674">
    <property type="entry name" value="HHH_9"/>
    <property type="match status" value="1"/>
</dbReference>
<dbReference type="Gene3D" id="2.40.50.140">
    <property type="entry name" value="Nucleic acid-binding proteins"/>
    <property type="match status" value="1"/>
</dbReference>
<comment type="caution">
    <text evidence="2">The sequence shown here is derived from an EMBL/GenBank/DDBJ whole genome shotgun (WGS) entry which is preliminary data.</text>
</comment>
<dbReference type="SUPFAM" id="SSF50249">
    <property type="entry name" value="Nucleic acid-binding proteins"/>
    <property type="match status" value="1"/>
</dbReference>
<dbReference type="SUPFAM" id="SSF47781">
    <property type="entry name" value="RuvA domain 2-like"/>
    <property type="match status" value="1"/>
</dbReference>
<dbReference type="Gene3D" id="1.10.150.850">
    <property type="entry name" value="Spt6, helix-hairpin-helix domain"/>
    <property type="match status" value="1"/>
</dbReference>
<dbReference type="GO" id="GO:0042393">
    <property type="term" value="F:histone binding"/>
    <property type="evidence" value="ECO:0007669"/>
    <property type="project" value="TreeGrafter"/>
</dbReference>
<dbReference type="InterPro" id="IPR049540">
    <property type="entry name" value="Spt6-like_S1"/>
</dbReference>
<dbReference type="InterPro" id="IPR010994">
    <property type="entry name" value="RuvA_2-like"/>
</dbReference>
<dbReference type="InterPro" id="IPR003029">
    <property type="entry name" value="S1_domain"/>
</dbReference>
<dbReference type="Gene3D" id="1.10.10.2740">
    <property type="entry name" value="Spt6, Death-like domain"/>
    <property type="match status" value="1"/>
</dbReference>
<reference evidence="2 3" key="1">
    <citation type="journal article" date="2020" name="Nat. Food">
        <title>A phased Vanilla planifolia genome enables genetic improvement of flavour and production.</title>
        <authorList>
            <person name="Hasing T."/>
            <person name="Tang H."/>
            <person name="Brym M."/>
            <person name="Khazi F."/>
            <person name="Huang T."/>
            <person name="Chambers A.H."/>
        </authorList>
    </citation>
    <scope>NUCLEOTIDE SEQUENCE [LARGE SCALE GENOMIC DNA]</scope>
    <source>
        <tissue evidence="2">Leaf</tissue>
    </source>
</reference>
<dbReference type="PANTHER" id="PTHR10145:SF6">
    <property type="entry name" value="TRANSCRIPTION ELONGATION FACTOR SPT6"/>
    <property type="match status" value="1"/>
</dbReference>
<evidence type="ECO:0000313" key="3">
    <source>
        <dbReference type="Proteomes" id="UP000639772"/>
    </source>
</evidence>
<name>A0A835QZX0_VANPL</name>
<dbReference type="InterPro" id="IPR036860">
    <property type="entry name" value="SH2_dom_sf"/>
</dbReference>
<evidence type="ECO:0000259" key="1">
    <source>
        <dbReference type="PROSITE" id="PS50126"/>
    </source>
</evidence>
<dbReference type="AlphaFoldDB" id="A0A835QZX0"/>
<dbReference type="InterPro" id="IPR012340">
    <property type="entry name" value="NA-bd_OB-fold"/>
</dbReference>
<dbReference type="GO" id="GO:0008023">
    <property type="term" value="C:transcription elongation factor complex"/>
    <property type="evidence" value="ECO:0007669"/>
    <property type="project" value="TreeGrafter"/>
</dbReference>
<dbReference type="InterPro" id="IPR041692">
    <property type="entry name" value="HHH_9"/>
</dbReference>
<dbReference type="CDD" id="cd09928">
    <property type="entry name" value="SH2_Cterm_SPT6_like"/>
    <property type="match status" value="1"/>
</dbReference>
<dbReference type="Gene3D" id="3.30.505.10">
    <property type="entry name" value="SH2 domain"/>
    <property type="match status" value="2"/>
</dbReference>
<dbReference type="GO" id="GO:0003676">
    <property type="term" value="F:nucleic acid binding"/>
    <property type="evidence" value="ECO:0007669"/>
    <property type="project" value="InterPro"/>
</dbReference>
<proteinExistence type="predicted"/>
<dbReference type="Proteomes" id="UP000639772">
    <property type="component" value="Unassembled WGS sequence"/>
</dbReference>
<dbReference type="Pfam" id="PF21710">
    <property type="entry name" value="Spt6_S1"/>
    <property type="match status" value="1"/>
</dbReference>
<sequence length="570" mass="64654">MGKIIRKKVFINAVGFLRLRHSGAAAASSHMIDILDDTRIHPESYDLAFTMAKDICNDEADDATEMEDGIRDELIRGFKDWRRPCTEPTADEEFSMLTGETDDSLSEWKTVEVTVRFVQDNRVICMFDSGLKGLLFAEDFSDEGYDPEKVKEGDILTCKIKNVNKSRCAVYLTCKESEMRRRQYVPRNRDPYYHEDDVTLHSEQEKARKQKELSRKRFKSRMIFHPRFQNVTADEAMEDVVESGKDHKDMTSLLRIGKSLTIDKDTFEDLDEVMDRYVDPLVANLKTMLSYRKFRSGTKSEVDDQLRKEKADNPMRIVYSFGISQDHPGTFILSYIRSSNPHHEYIGFRKRDFEDLDRLVSYFQKNIDKPPPESGPSIQTVAAKLYFLMQKIYKENMVGGLITGAKVVERVIRVGSHGQTEAVAVEEATIVVMEDAKGARVRRMTMILAAFQVSKLRIHLERKAFQVDGVPVVETAVQVTKMQVVGATIAVLEATSAPVGVAVVEVVVVVGVGILMVEAVGVRNQWLAKVQKLVLAVVEQSGEPRRDLCRHKVLEQGLPVTDLEVVGNKF</sequence>
<dbReference type="EMBL" id="JADCNM010000005">
    <property type="protein sequence ID" value="KAG0482901.1"/>
    <property type="molecule type" value="Genomic_DNA"/>
</dbReference>
<organism evidence="2 3">
    <name type="scientific">Vanilla planifolia</name>
    <name type="common">Vanilla</name>
    <dbReference type="NCBI Taxonomy" id="51239"/>
    <lineage>
        <taxon>Eukaryota</taxon>
        <taxon>Viridiplantae</taxon>
        <taxon>Streptophyta</taxon>
        <taxon>Embryophyta</taxon>
        <taxon>Tracheophyta</taxon>
        <taxon>Spermatophyta</taxon>
        <taxon>Magnoliopsida</taxon>
        <taxon>Liliopsida</taxon>
        <taxon>Asparagales</taxon>
        <taxon>Orchidaceae</taxon>
        <taxon>Vanilloideae</taxon>
        <taxon>Vanilleae</taxon>
        <taxon>Vanilla</taxon>
    </lineage>
</organism>
<evidence type="ECO:0000313" key="2">
    <source>
        <dbReference type="EMBL" id="KAG0482901.1"/>
    </source>
</evidence>
<feature type="domain" description="S1 motif" evidence="1">
    <location>
        <begin position="108"/>
        <end position="175"/>
    </location>
</feature>
<gene>
    <name evidence="2" type="ORF">HPP92_010985</name>
</gene>
<dbReference type="FunFam" id="3.30.505.10:FF:000050">
    <property type="entry name" value="Transcription elongation factor spt6"/>
    <property type="match status" value="1"/>
</dbReference>
<dbReference type="PROSITE" id="PS50126">
    <property type="entry name" value="S1"/>
    <property type="match status" value="1"/>
</dbReference>
<dbReference type="InterPro" id="IPR035420">
    <property type="entry name" value="Spt6_SH2"/>
</dbReference>
<protein>
    <recommendedName>
        <fullName evidence="1">S1 motif domain-containing protein</fullName>
    </recommendedName>
</protein>
<dbReference type="GO" id="GO:0034728">
    <property type="term" value="P:nucleosome organization"/>
    <property type="evidence" value="ECO:0007669"/>
    <property type="project" value="TreeGrafter"/>
</dbReference>
<dbReference type="GO" id="GO:0031491">
    <property type="term" value="F:nucleosome binding"/>
    <property type="evidence" value="ECO:0007669"/>
    <property type="project" value="TreeGrafter"/>
</dbReference>
<dbReference type="GO" id="GO:0140673">
    <property type="term" value="P:transcription elongation-coupled chromatin remodeling"/>
    <property type="evidence" value="ECO:0007669"/>
    <property type="project" value="InterPro"/>
</dbReference>
<accession>A0A835QZX0</accession>
<dbReference type="InterPro" id="IPR017072">
    <property type="entry name" value="TF_Spt6"/>
</dbReference>
<dbReference type="InterPro" id="IPR035018">
    <property type="entry name" value="Spt6_SH2_C"/>
</dbReference>
<dbReference type="InterPro" id="IPR042066">
    <property type="entry name" value="Spt6_death-like"/>
</dbReference>
<dbReference type="OrthoDB" id="995477at2759"/>
<dbReference type="Pfam" id="PF14633">
    <property type="entry name" value="SH2_2"/>
    <property type="match status" value="1"/>
</dbReference>
<dbReference type="PANTHER" id="PTHR10145">
    <property type="entry name" value="TRANSCRIPTION ELONGATION FACTOR SPT6"/>
    <property type="match status" value="1"/>
</dbReference>